<name>A0A402D249_9BACT</name>
<dbReference type="Gene3D" id="3.10.450.50">
    <property type="match status" value="1"/>
</dbReference>
<dbReference type="InterPro" id="IPR032710">
    <property type="entry name" value="NTF2-like_dom_sf"/>
</dbReference>
<protein>
    <submittedName>
        <fullName evidence="1">Uncharacterized protein</fullName>
    </submittedName>
</protein>
<dbReference type="Proteomes" id="UP000287394">
    <property type="component" value="Chromosome"/>
</dbReference>
<organism evidence="1 2">
    <name type="scientific">Capsulimonas corticalis</name>
    <dbReference type="NCBI Taxonomy" id="2219043"/>
    <lineage>
        <taxon>Bacteria</taxon>
        <taxon>Bacillati</taxon>
        <taxon>Armatimonadota</taxon>
        <taxon>Armatimonadia</taxon>
        <taxon>Capsulimonadales</taxon>
        <taxon>Capsulimonadaceae</taxon>
        <taxon>Capsulimonas</taxon>
    </lineage>
</organism>
<dbReference type="KEGG" id="ccot:CCAX7_22200"/>
<gene>
    <name evidence="1" type="ORF">CCAX7_22200</name>
</gene>
<reference evidence="1 2" key="1">
    <citation type="journal article" date="2019" name="Int. J. Syst. Evol. Microbiol.">
        <title>Capsulimonas corticalis gen. nov., sp. nov., an aerobic capsulated bacterium, of a novel bacterial order, Capsulimonadales ord. nov., of the class Armatimonadia of the phylum Armatimonadetes.</title>
        <authorList>
            <person name="Li J."/>
            <person name="Kudo C."/>
            <person name="Tonouchi A."/>
        </authorList>
    </citation>
    <scope>NUCLEOTIDE SEQUENCE [LARGE SCALE GENOMIC DNA]</scope>
    <source>
        <strain evidence="1 2">AX-7</strain>
    </source>
</reference>
<keyword evidence="2" id="KW-1185">Reference proteome</keyword>
<dbReference type="EMBL" id="AP025739">
    <property type="protein sequence ID" value="BDI30169.1"/>
    <property type="molecule type" value="Genomic_DNA"/>
</dbReference>
<dbReference type="SUPFAM" id="SSF54427">
    <property type="entry name" value="NTF2-like"/>
    <property type="match status" value="1"/>
</dbReference>
<proteinExistence type="predicted"/>
<evidence type="ECO:0000313" key="2">
    <source>
        <dbReference type="Proteomes" id="UP000287394"/>
    </source>
</evidence>
<evidence type="ECO:0000313" key="1">
    <source>
        <dbReference type="EMBL" id="BDI30169.1"/>
    </source>
</evidence>
<dbReference type="AlphaFoldDB" id="A0A402D249"/>
<sequence length="194" mass="21790">MKAKVTFLRPKTLIPAILLLAFAAPQHAFAKAHPHAAASKQSTDPNYKYIKAAYDYQNFGYVSRDCNRIFSYTTPDFVQYGVNGAVRDKAACIKAMYNLLSFLYQYETQLIAEIKSDDGVDVSDIVTRTVTIEKFAVKDGVAVVIETGRLHVNAQGVRGDQARSTEFHKIEGVYRDVWVRGPQGWLQKSTTQLY</sequence>
<accession>A0A402D249</accession>